<dbReference type="AlphaFoldDB" id="A0A3M7R6P9"/>
<reference evidence="2 3" key="1">
    <citation type="journal article" date="2018" name="Sci. Rep.">
        <title>Genomic signatures of local adaptation to the degree of environmental predictability in rotifers.</title>
        <authorList>
            <person name="Franch-Gras L."/>
            <person name="Hahn C."/>
            <person name="Garcia-Roger E.M."/>
            <person name="Carmona M.J."/>
            <person name="Serra M."/>
            <person name="Gomez A."/>
        </authorList>
    </citation>
    <scope>NUCLEOTIDE SEQUENCE [LARGE SCALE GENOMIC DNA]</scope>
    <source>
        <strain evidence="2">HYR1</strain>
    </source>
</reference>
<evidence type="ECO:0000313" key="3">
    <source>
        <dbReference type="Proteomes" id="UP000276133"/>
    </source>
</evidence>
<comment type="caution">
    <text evidence="2">The sequence shown here is derived from an EMBL/GenBank/DDBJ whole genome shotgun (WGS) entry which is preliminary data.</text>
</comment>
<organism evidence="2 3">
    <name type="scientific">Brachionus plicatilis</name>
    <name type="common">Marine rotifer</name>
    <name type="synonym">Brachionus muelleri</name>
    <dbReference type="NCBI Taxonomy" id="10195"/>
    <lineage>
        <taxon>Eukaryota</taxon>
        <taxon>Metazoa</taxon>
        <taxon>Spiralia</taxon>
        <taxon>Gnathifera</taxon>
        <taxon>Rotifera</taxon>
        <taxon>Eurotatoria</taxon>
        <taxon>Monogononta</taxon>
        <taxon>Pseudotrocha</taxon>
        <taxon>Ploima</taxon>
        <taxon>Brachionidae</taxon>
        <taxon>Brachionus</taxon>
    </lineage>
</organism>
<keyword evidence="3" id="KW-1185">Reference proteome</keyword>
<evidence type="ECO:0000256" key="1">
    <source>
        <dbReference type="SAM" id="MobiDB-lite"/>
    </source>
</evidence>
<accession>A0A3M7R6P9</accession>
<gene>
    <name evidence="2" type="ORF">BpHYR1_038027</name>
</gene>
<dbReference type="EMBL" id="REGN01004077">
    <property type="protein sequence ID" value="RNA19283.1"/>
    <property type="molecule type" value="Genomic_DNA"/>
</dbReference>
<protein>
    <submittedName>
        <fullName evidence="2">Uncharacterized protein</fullName>
    </submittedName>
</protein>
<evidence type="ECO:0000313" key="2">
    <source>
        <dbReference type="EMBL" id="RNA19283.1"/>
    </source>
</evidence>
<name>A0A3M7R6P9_BRAPC</name>
<proteinExistence type="predicted"/>
<dbReference type="Proteomes" id="UP000276133">
    <property type="component" value="Unassembled WGS sequence"/>
</dbReference>
<feature type="compositionally biased region" description="Polar residues" evidence="1">
    <location>
        <begin position="157"/>
        <end position="200"/>
    </location>
</feature>
<sequence length="217" mass="24854">MIKHLRKELSFQLLAHHSLQGSIMLRSISSLNLLSKDIYAITQLSLNNNFSETDFLVVYKKTQNTHPIDENDLNDIYTEIEDVHLHVKRRKNEMKSLIEMVKSQSFLKENLNLILKQIQTILSNLPSDFPNLPLISSQSTSDKNTSQQVYHSFAHAINSNPSKTNNTPRSQKRSAQQDIASETKSNQNRNKTKKSSNPGYKQQLKLGFPKQTKYSAI</sequence>
<feature type="region of interest" description="Disordered" evidence="1">
    <location>
        <begin position="155"/>
        <end position="217"/>
    </location>
</feature>